<dbReference type="InParanoid" id="A0A0H2RT05"/>
<accession>A0A0H2RT05</accession>
<keyword evidence="3" id="KW-1185">Reference proteome</keyword>
<sequence>MHAGVEPIWEIDQRTYHSPYSKVQTTPRQPPPHSPPRSSTSYKVVMANLSTLRDFVNLYPDALVCIRVGRRQHTILKYVEKRREKLERTISAELIQDFLVPLDLEAFISLIALTPNINRLAVHGQMDTWSQNSGKDLLNKLCLVLIRNNYPSLDSIVLDCHSDLTNSIRGTLDVRTMRFRWTNEQFTFATPISWIFLRNLCIEIPGSATPWPNDDLLWPGEGPGVLGILTKDSIRNLKRLDLRLSGRIHQGVALIGSVAENLEELVLFFRGKHYDARLPNLPKVTELGCYPASWVLLQETHQPELKTIKVYGGKAPSATLDRYLGTGRDGSLEYNVQQSTELLSFLRKNGGEMSPNLKDVHMQFLTETSVVPGRLRDQVATWKEPVGSEPQFLIRTGQGITISELM</sequence>
<evidence type="ECO:0000313" key="2">
    <source>
        <dbReference type="EMBL" id="KLO07951.1"/>
    </source>
</evidence>
<proteinExistence type="predicted"/>
<evidence type="ECO:0000313" key="3">
    <source>
        <dbReference type="Proteomes" id="UP000053477"/>
    </source>
</evidence>
<evidence type="ECO:0000256" key="1">
    <source>
        <dbReference type="SAM" id="MobiDB-lite"/>
    </source>
</evidence>
<name>A0A0H2RT05_9AGAM</name>
<reference evidence="2 3" key="1">
    <citation type="submission" date="2015-04" db="EMBL/GenBank/DDBJ databases">
        <title>Complete genome sequence of Schizopora paradoxa KUC8140, a cosmopolitan wood degrader in East Asia.</title>
        <authorList>
            <consortium name="DOE Joint Genome Institute"/>
            <person name="Min B."/>
            <person name="Park H."/>
            <person name="Jang Y."/>
            <person name="Kim J.-J."/>
            <person name="Kim K.H."/>
            <person name="Pangilinan J."/>
            <person name="Lipzen A."/>
            <person name="Riley R."/>
            <person name="Grigoriev I.V."/>
            <person name="Spatafora J.W."/>
            <person name="Choi I.-G."/>
        </authorList>
    </citation>
    <scope>NUCLEOTIDE SEQUENCE [LARGE SCALE GENOMIC DNA]</scope>
    <source>
        <strain evidence="2 3">KUC8140</strain>
    </source>
</reference>
<dbReference type="Proteomes" id="UP000053477">
    <property type="component" value="Unassembled WGS sequence"/>
</dbReference>
<gene>
    <name evidence="2" type="ORF">SCHPADRAFT_894238</name>
</gene>
<feature type="region of interest" description="Disordered" evidence="1">
    <location>
        <begin position="20"/>
        <end position="40"/>
    </location>
</feature>
<protein>
    <submittedName>
        <fullName evidence="2">Uncharacterized protein</fullName>
    </submittedName>
</protein>
<dbReference type="AlphaFoldDB" id="A0A0H2RT05"/>
<organism evidence="2 3">
    <name type="scientific">Schizopora paradoxa</name>
    <dbReference type="NCBI Taxonomy" id="27342"/>
    <lineage>
        <taxon>Eukaryota</taxon>
        <taxon>Fungi</taxon>
        <taxon>Dikarya</taxon>
        <taxon>Basidiomycota</taxon>
        <taxon>Agaricomycotina</taxon>
        <taxon>Agaricomycetes</taxon>
        <taxon>Hymenochaetales</taxon>
        <taxon>Schizoporaceae</taxon>
        <taxon>Schizopora</taxon>
    </lineage>
</organism>
<dbReference type="EMBL" id="KQ086112">
    <property type="protein sequence ID" value="KLO07951.1"/>
    <property type="molecule type" value="Genomic_DNA"/>
</dbReference>